<reference evidence="1" key="1">
    <citation type="submission" date="2023-12" db="EMBL/GenBank/DDBJ databases">
        <authorList>
            <person name="Brown T."/>
        </authorList>
    </citation>
    <scope>NUCLEOTIDE SEQUENCE</scope>
</reference>
<sequence length="104" mass="11191">MRNPTAQARDSPGHGWCLEATMVLVAPVRLHSTFQGHLGSCHIGRTENIGTTFHTLSLPSPLIACPGFGLGKMGLRRYSLKDTGHSPGLTWPVTVGFTSHHCIC</sequence>
<evidence type="ECO:0000313" key="1">
    <source>
        <dbReference type="EMBL" id="CAK6439786.1"/>
    </source>
</evidence>
<dbReference type="Proteomes" id="UP001314169">
    <property type="component" value="Chromosome 18"/>
</dbReference>
<proteinExistence type="predicted"/>
<organism evidence="1 2">
    <name type="scientific">Pipistrellus nathusii</name>
    <name type="common">Nathusius' pipistrelle</name>
    <dbReference type="NCBI Taxonomy" id="59473"/>
    <lineage>
        <taxon>Eukaryota</taxon>
        <taxon>Metazoa</taxon>
        <taxon>Chordata</taxon>
        <taxon>Craniata</taxon>
        <taxon>Vertebrata</taxon>
        <taxon>Euteleostomi</taxon>
        <taxon>Mammalia</taxon>
        <taxon>Eutheria</taxon>
        <taxon>Laurasiatheria</taxon>
        <taxon>Chiroptera</taxon>
        <taxon>Yangochiroptera</taxon>
        <taxon>Vespertilionidae</taxon>
        <taxon>Pipistrellus</taxon>
    </lineage>
</organism>
<gene>
    <name evidence="1" type="ORF">MPIPNATIZW_LOCUS8092</name>
</gene>
<evidence type="ECO:0000313" key="2">
    <source>
        <dbReference type="Proteomes" id="UP001314169"/>
    </source>
</evidence>
<name>A0ABN9ZND7_PIPNA</name>
<protein>
    <submittedName>
        <fullName evidence="1">Uncharacterized protein</fullName>
    </submittedName>
</protein>
<accession>A0ABN9ZND7</accession>
<keyword evidence="2" id="KW-1185">Reference proteome</keyword>
<dbReference type="EMBL" id="OY882875">
    <property type="protein sequence ID" value="CAK6439786.1"/>
    <property type="molecule type" value="Genomic_DNA"/>
</dbReference>